<accession>A0A7V8VBG2</accession>
<feature type="domain" description="CRISPR type III-associated protein" evidence="2">
    <location>
        <begin position="14"/>
        <end position="213"/>
    </location>
</feature>
<reference evidence="3 4" key="1">
    <citation type="submission" date="2020-07" db="EMBL/GenBank/DDBJ databases">
        <title>Thermogemmata thermophila gen. nov., sp. nov., a novel moderate thermophilic planctomycete from a Kamchatka hot spring.</title>
        <authorList>
            <person name="Elcheninov A.G."/>
            <person name="Podosokorskaya O.A."/>
            <person name="Kovaleva O.L."/>
            <person name="Novikov A."/>
            <person name="Bonch-Osmolovskaya E.A."/>
            <person name="Toshchakov S.V."/>
            <person name="Kublanov I.V."/>
        </authorList>
    </citation>
    <scope>NUCLEOTIDE SEQUENCE [LARGE SCALE GENOMIC DNA]</scope>
    <source>
        <strain evidence="3 4">2918</strain>
    </source>
</reference>
<dbReference type="AlphaFoldDB" id="A0A7V8VBG2"/>
<dbReference type="GO" id="GO:0051607">
    <property type="term" value="P:defense response to virus"/>
    <property type="evidence" value="ECO:0007669"/>
    <property type="project" value="UniProtKB-KW"/>
</dbReference>
<name>A0A7V8VBG2_9BACT</name>
<gene>
    <name evidence="3" type="ORF">H0921_02205</name>
</gene>
<dbReference type="PANTHER" id="PTHR35579">
    <property type="entry name" value="CRISPR SYSTEM CMS ENDORIBONUCLEASE CSM3"/>
    <property type="match status" value="1"/>
</dbReference>
<dbReference type="InterPro" id="IPR005537">
    <property type="entry name" value="RAMP_III_fam"/>
</dbReference>
<protein>
    <recommendedName>
        <fullName evidence="2">CRISPR type III-associated protein domain-containing protein</fullName>
    </recommendedName>
</protein>
<dbReference type="Pfam" id="PF03787">
    <property type="entry name" value="RAMPs"/>
    <property type="match status" value="1"/>
</dbReference>
<keyword evidence="4" id="KW-1185">Reference proteome</keyword>
<comment type="caution">
    <text evidence="3">The sequence shown here is derived from an EMBL/GenBank/DDBJ whole genome shotgun (WGS) entry which is preliminary data.</text>
</comment>
<dbReference type="Proteomes" id="UP000542342">
    <property type="component" value="Unassembled WGS sequence"/>
</dbReference>
<keyword evidence="1" id="KW-0051">Antiviral defense</keyword>
<organism evidence="3 4">
    <name type="scientific">Thermogemmata fonticola</name>
    <dbReference type="NCBI Taxonomy" id="2755323"/>
    <lineage>
        <taxon>Bacteria</taxon>
        <taxon>Pseudomonadati</taxon>
        <taxon>Planctomycetota</taxon>
        <taxon>Planctomycetia</taxon>
        <taxon>Gemmatales</taxon>
        <taxon>Gemmataceae</taxon>
        <taxon>Thermogemmata</taxon>
    </lineage>
</organism>
<dbReference type="EMBL" id="JACEFB010000001">
    <property type="protein sequence ID" value="MBA2224969.1"/>
    <property type="molecule type" value="Genomic_DNA"/>
</dbReference>
<dbReference type="InterPro" id="IPR052216">
    <property type="entry name" value="CRISPR_Csm3_endoribonuclease"/>
</dbReference>
<dbReference type="CDD" id="cd09726">
    <property type="entry name" value="RAMP_I_III"/>
    <property type="match status" value="1"/>
</dbReference>
<evidence type="ECO:0000259" key="2">
    <source>
        <dbReference type="Pfam" id="PF03787"/>
    </source>
</evidence>
<evidence type="ECO:0000313" key="4">
    <source>
        <dbReference type="Proteomes" id="UP000542342"/>
    </source>
</evidence>
<evidence type="ECO:0000313" key="3">
    <source>
        <dbReference type="EMBL" id="MBA2224969.1"/>
    </source>
</evidence>
<evidence type="ECO:0000256" key="1">
    <source>
        <dbReference type="ARBA" id="ARBA00023118"/>
    </source>
</evidence>
<sequence>MNRQPQRLDVTFTITWESDWHVGSGRGTVQVDRLLRQRAWGARGERVPFVPGSQIKGVLRHQCERLAALLGGEVVSPHVVGAETDPALLEAFRPLAQSRLLIDRLFGSRFQGECLFVEDALPAPGDRRGTTRTHSRTAIDRLTGTAREQTLFVTEVVQGRATRLHSRLQARHPAGSLTQDGDSFPFEYSLLLAGLLSLDRLGGDKSAGFGRCRIEIENNTVRWNDQSSFPLGQALKSFEDLGEDWFAFLKDFRGEG</sequence>
<proteinExistence type="predicted"/>
<dbReference type="PANTHER" id="PTHR35579:SF3">
    <property type="entry name" value="CRISPR SYSTEM CMS ENDORIBONUCLEASE CSM3"/>
    <property type="match status" value="1"/>
</dbReference>
<dbReference type="RefSeq" id="WP_194536377.1">
    <property type="nucleotide sequence ID" value="NZ_JACEFB010000001.1"/>
</dbReference>